<accession>A0ABY5ZH62</accession>
<organism evidence="2 3">
    <name type="scientific">Dactylosporangium roseum</name>
    <dbReference type="NCBI Taxonomy" id="47989"/>
    <lineage>
        <taxon>Bacteria</taxon>
        <taxon>Bacillati</taxon>
        <taxon>Actinomycetota</taxon>
        <taxon>Actinomycetes</taxon>
        <taxon>Micromonosporales</taxon>
        <taxon>Micromonosporaceae</taxon>
        <taxon>Dactylosporangium</taxon>
    </lineage>
</organism>
<sequence>MVQQADTRLEWRKSEFCGSSACVEVAQHADSLLVRDSKNPNGSVLTFDRAEWDAFVAGVRAGNFDFQ</sequence>
<dbReference type="InterPro" id="IPR007278">
    <property type="entry name" value="DUF397"/>
</dbReference>
<proteinExistence type="predicted"/>
<gene>
    <name evidence="2" type="ORF">Drose_35620</name>
</gene>
<evidence type="ECO:0000313" key="2">
    <source>
        <dbReference type="EMBL" id="UWZ40777.1"/>
    </source>
</evidence>
<feature type="domain" description="DUF397" evidence="1">
    <location>
        <begin position="9"/>
        <end position="60"/>
    </location>
</feature>
<name>A0ABY5ZH62_9ACTN</name>
<dbReference type="Pfam" id="PF04149">
    <property type="entry name" value="DUF397"/>
    <property type="match status" value="1"/>
</dbReference>
<evidence type="ECO:0000313" key="3">
    <source>
        <dbReference type="Proteomes" id="UP001058271"/>
    </source>
</evidence>
<reference evidence="2" key="1">
    <citation type="submission" date="2021-04" db="EMBL/GenBank/DDBJ databases">
        <title>Biosynthetic gene clusters of Dactylosporangioum roseum.</title>
        <authorList>
            <person name="Hartkoorn R.C."/>
            <person name="Beaudoing E."/>
            <person name="Hot D."/>
            <person name="Moureu S."/>
        </authorList>
    </citation>
    <scope>NUCLEOTIDE SEQUENCE</scope>
    <source>
        <strain evidence="2">NRRL B-16295</strain>
    </source>
</reference>
<dbReference type="Proteomes" id="UP001058271">
    <property type="component" value="Chromosome"/>
</dbReference>
<evidence type="ECO:0000259" key="1">
    <source>
        <dbReference type="Pfam" id="PF04149"/>
    </source>
</evidence>
<protein>
    <submittedName>
        <fullName evidence="2">DUF397 domain-containing protein</fullName>
    </submittedName>
</protein>
<keyword evidence="3" id="KW-1185">Reference proteome</keyword>
<dbReference type="EMBL" id="CP073721">
    <property type="protein sequence ID" value="UWZ40777.1"/>
    <property type="molecule type" value="Genomic_DNA"/>
</dbReference>